<proteinExistence type="predicted"/>
<dbReference type="EMBL" id="FZNZ01000021">
    <property type="protein sequence ID" value="SNR94335.1"/>
    <property type="molecule type" value="Genomic_DNA"/>
</dbReference>
<sequence length="48" mass="5879">MLSCLDDCYGGKDVLYIWFLDFFYEREILPVIKLWDLSKQKGWEERTD</sequence>
<name>A0AA94LKT9_9BACT</name>
<keyword evidence="2" id="KW-1185">Reference proteome</keyword>
<protein>
    <submittedName>
        <fullName evidence="1">Uncharacterized protein</fullName>
    </submittedName>
</protein>
<accession>A0AA94LKT9</accession>
<evidence type="ECO:0000313" key="2">
    <source>
        <dbReference type="Proteomes" id="UP000198427"/>
    </source>
</evidence>
<reference evidence="1 2" key="1">
    <citation type="submission" date="2017-06" db="EMBL/GenBank/DDBJ databases">
        <authorList>
            <person name="Varghese N."/>
            <person name="Submissions S."/>
        </authorList>
    </citation>
    <scope>NUCLEOTIDE SEQUENCE [LARGE SCALE GENOMIC DNA]</scope>
    <source>
        <strain evidence="1 2">DSM 26989</strain>
    </source>
</reference>
<gene>
    <name evidence="1" type="ORF">SAMN06265364_12146</name>
</gene>
<evidence type="ECO:0000313" key="1">
    <source>
        <dbReference type="EMBL" id="SNR94335.1"/>
    </source>
</evidence>
<dbReference type="Proteomes" id="UP000198427">
    <property type="component" value="Unassembled WGS sequence"/>
</dbReference>
<organism evidence="1 2">
    <name type="scientific">Prevotella jejuni</name>
    <dbReference type="NCBI Taxonomy" id="1177574"/>
    <lineage>
        <taxon>Bacteria</taxon>
        <taxon>Pseudomonadati</taxon>
        <taxon>Bacteroidota</taxon>
        <taxon>Bacteroidia</taxon>
        <taxon>Bacteroidales</taxon>
        <taxon>Prevotellaceae</taxon>
        <taxon>Prevotella</taxon>
    </lineage>
</organism>
<comment type="caution">
    <text evidence="1">The sequence shown here is derived from an EMBL/GenBank/DDBJ whole genome shotgun (WGS) entry which is preliminary data.</text>
</comment>
<dbReference type="AlphaFoldDB" id="A0AA94LKT9"/>